<gene>
    <name evidence="1" type="ORF">KB449_13565</name>
</gene>
<evidence type="ECO:0000313" key="2">
    <source>
        <dbReference type="Proteomes" id="UP001161691"/>
    </source>
</evidence>
<accession>A0ABT6TI63</accession>
<dbReference type="EMBL" id="JAGRPV010000001">
    <property type="protein sequence ID" value="MDI4645998.1"/>
    <property type="molecule type" value="Genomic_DNA"/>
</dbReference>
<evidence type="ECO:0000313" key="1">
    <source>
        <dbReference type="EMBL" id="MDI4645998.1"/>
    </source>
</evidence>
<dbReference type="Proteomes" id="UP001161691">
    <property type="component" value="Unassembled WGS sequence"/>
</dbReference>
<protein>
    <submittedName>
        <fullName evidence="1">Uncharacterized protein</fullName>
    </submittedName>
</protein>
<organism evidence="1 2">
    <name type="scientific">Cohnella hashimotonis</name>
    <dbReference type="NCBI Taxonomy" id="2826895"/>
    <lineage>
        <taxon>Bacteria</taxon>
        <taxon>Bacillati</taxon>
        <taxon>Bacillota</taxon>
        <taxon>Bacilli</taxon>
        <taxon>Bacillales</taxon>
        <taxon>Paenibacillaceae</taxon>
        <taxon>Cohnella</taxon>
    </lineage>
</organism>
<dbReference type="RefSeq" id="WP_282908892.1">
    <property type="nucleotide sequence ID" value="NZ_JAGRPV010000001.1"/>
</dbReference>
<reference evidence="1" key="1">
    <citation type="submission" date="2023-04" db="EMBL/GenBank/DDBJ databases">
        <title>Comparative genomic analysis of Cohnella hashimotonis sp. nov., isolated from the International Space Station.</title>
        <authorList>
            <person name="Venkateswaran K."/>
            <person name="Simpson A."/>
        </authorList>
    </citation>
    <scope>NUCLEOTIDE SEQUENCE</scope>
    <source>
        <strain evidence="1">F6_2S_P_1</strain>
    </source>
</reference>
<keyword evidence="2" id="KW-1185">Reference proteome</keyword>
<comment type="caution">
    <text evidence="1">The sequence shown here is derived from an EMBL/GenBank/DDBJ whole genome shotgun (WGS) entry which is preliminary data.</text>
</comment>
<sequence>MKHCVETGAPRDSFSRFAVQDEVVLTAVQLTDIVSTDEIKVGIEIGWDNSGAWDMGELEILLRKGGPTGEVVEWSLESCFSSALTKIAYRTIGGERSQSFYLSVRSPHGRAVISGPYWLKASVRSKY</sequence>
<name>A0ABT6TI63_9BACL</name>
<proteinExistence type="predicted"/>